<dbReference type="InterPro" id="IPR036047">
    <property type="entry name" value="F-box-like_dom_sf"/>
</dbReference>
<accession>A0A2G5CMC6</accession>
<proteinExistence type="predicted"/>
<dbReference type="CDD" id="cd22160">
    <property type="entry name" value="F-box_AtFBL13-like"/>
    <property type="match status" value="1"/>
</dbReference>
<dbReference type="InterPro" id="IPR006566">
    <property type="entry name" value="FBD"/>
</dbReference>
<organism evidence="2 3">
    <name type="scientific">Aquilegia coerulea</name>
    <name type="common">Rocky mountain columbine</name>
    <dbReference type="NCBI Taxonomy" id="218851"/>
    <lineage>
        <taxon>Eukaryota</taxon>
        <taxon>Viridiplantae</taxon>
        <taxon>Streptophyta</taxon>
        <taxon>Embryophyta</taxon>
        <taxon>Tracheophyta</taxon>
        <taxon>Spermatophyta</taxon>
        <taxon>Magnoliopsida</taxon>
        <taxon>Ranunculales</taxon>
        <taxon>Ranunculaceae</taxon>
        <taxon>Thalictroideae</taxon>
        <taxon>Aquilegia</taxon>
    </lineage>
</organism>
<dbReference type="InterPro" id="IPR050232">
    <property type="entry name" value="FBL13/AtMIF1-like"/>
</dbReference>
<dbReference type="SUPFAM" id="SSF81383">
    <property type="entry name" value="F-box domain"/>
    <property type="match status" value="1"/>
</dbReference>
<dbReference type="Proteomes" id="UP000230069">
    <property type="component" value="Unassembled WGS sequence"/>
</dbReference>
<evidence type="ECO:0000313" key="3">
    <source>
        <dbReference type="Proteomes" id="UP000230069"/>
    </source>
</evidence>
<dbReference type="PANTHER" id="PTHR31900">
    <property type="entry name" value="F-BOX/RNI SUPERFAMILY PROTEIN-RELATED"/>
    <property type="match status" value="1"/>
</dbReference>
<dbReference type="FunCoup" id="A0A2G5CMC6">
    <property type="interactions" value="305"/>
</dbReference>
<feature type="domain" description="F-box" evidence="1">
    <location>
        <begin position="18"/>
        <end position="71"/>
    </location>
</feature>
<dbReference type="EMBL" id="KZ305064">
    <property type="protein sequence ID" value="PIA31997.1"/>
    <property type="molecule type" value="Genomic_DNA"/>
</dbReference>
<dbReference type="SUPFAM" id="SSF52047">
    <property type="entry name" value="RNI-like"/>
    <property type="match status" value="1"/>
</dbReference>
<protein>
    <recommendedName>
        <fullName evidence="1">F-box domain-containing protein</fullName>
    </recommendedName>
</protein>
<dbReference type="InParanoid" id="A0A2G5CMC6"/>
<gene>
    <name evidence="2" type="ORF">AQUCO_04700105v1</name>
</gene>
<dbReference type="AlphaFoldDB" id="A0A2G5CMC6"/>
<dbReference type="Gene3D" id="3.80.10.10">
    <property type="entry name" value="Ribonuclease Inhibitor"/>
    <property type="match status" value="1"/>
</dbReference>
<dbReference type="InterPro" id="IPR032675">
    <property type="entry name" value="LRR_dom_sf"/>
</dbReference>
<evidence type="ECO:0000313" key="2">
    <source>
        <dbReference type="EMBL" id="PIA31997.1"/>
    </source>
</evidence>
<dbReference type="SMART" id="SM00579">
    <property type="entry name" value="FBD"/>
    <property type="match status" value="1"/>
</dbReference>
<sequence>MNANTSSSTVNFRKEGEEDRISNLPDDVLQHILCFLPTIDVVATSVLSTRWKYLWTATGSLDFCDEMIRNVKMINYPMCNMKLMNIVEKILLLHDAPFIRRFSLYSSTTLDESRVNTWISAVIKRKVEEIIIYIFVEHSHLLLLGSLLSCESLKIFKFKGPSFFKLPSSSVFFSNLKVLHLFFIQVSGDQAIQNVSLNFPMLDEVVLYYCEWLNLKVVNIFAPALNRLTIAHDHHHSSDDYYDDCKIKIYAENLVTLDFRTTLAYDISLHNLSSLYKACIYIWSEDHLPHRMIKFLKGIYHVTDLTLFDGTICSLYSKHLILYPMFCNLKILRIDVEEVDSLDGGRLLYLFSNLPNIESLFFPNGLKWTGAARLWKEETVPQPILSHLKSVEFSVFSGNEDELGLVEFLLKNARALEKMTITISSDSKADPQQQIEVMKQLLMLPRSSAACVVCFH</sequence>
<dbReference type="SMART" id="SM00256">
    <property type="entry name" value="FBOX"/>
    <property type="match status" value="1"/>
</dbReference>
<evidence type="ECO:0000259" key="1">
    <source>
        <dbReference type="PROSITE" id="PS50181"/>
    </source>
</evidence>
<dbReference type="PROSITE" id="PS50181">
    <property type="entry name" value="FBOX"/>
    <property type="match status" value="1"/>
</dbReference>
<dbReference type="InterPro" id="IPR001810">
    <property type="entry name" value="F-box_dom"/>
</dbReference>
<dbReference type="Gene3D" id="1.20.1280.50">
    <property type="match status" value="1"/>
</dbReference>
<dbReference type="PANTHER" id="PTHR31900:SF30">
    <property type="entry name" value="SUPERFAMILY PROTEIN, PUTATIVE-RELATED"/>
    <property type="match status" value="1"/>
</dbReference>
<dbReference type="InterPro" id="IPR053781">
    <property type="entry name" value="F-box_AtFBL13-like"/>
</dbReference>
<dbReference type="STRING" id="218851.A0A2G5CMC6"/>
<dbReference type="Pfam" id="PF08387">
    <property type="entry name" value="FBD"/>
    <property type="match status" value="1"/>
</dbReference>
<keyword evidence="3" id="KW-1185">Reference proteome</keyword>
<name>A0A2G5CMC6_AQUCA</name>
<dbReference type="OrthoDB" id="612216at2759"/>
<dbReference type="Pfam" id="PF00646">
    <property type="entry name" value="F-box"/>
    <property type="match status" value="1"/>
</dbReference>
<reference evidence="2 3" key="1">
    <citation type="submission" date="2017-09" db="EMBL/GenBank/DDBJ databases">
        <title>WGS assembly of Aquilegia coerulea Goldsmith.</title>
        <authorList>
            <person name="Hodges S."/>
            <person name="Kramer E."/>
            <person name="Nordborg M."/>
            <person name="Tomkins J."/>
            <person name="Borevitz J."/>
            <person name="Derieg N."/>
            <person name="Yan J."/>
            <person name="Mihaltcheva S."/>
            <person name="Hayes R.D."/>
            <person name="Rokhsar D."/>
        </authorList>
    </citation>
    <scope>NUCLEOTIDE SEQUENCE [LARGE SCALE GENOMIC DNA]</scope>
    <source>
        <strain evidence="3">cv. Goldsmith</strain>
    </source>
</reference>